<dbReference type="Proteomes" id="UP001163603">
    <property type="component" value="Chromosome 5"/>
</dbReference>
<dbReference type="EMBL" id="CM047740">
    <property type="protein sequence ID" value="KAJ0041262.1"/>
    <property type="molecule type" value="Genomic_DNA"/>
</dbReference>
<proteinExistence type="predicted"/>
<comment type="caution">
    <text evidence="1">The sequence shown here is derived from an EMBL/GenBank/DDBJ whole genome shotgun (WGS) entry which is preliminary data.</text>
</comment>
<name>A0ACC0YS67_9ROSI</name>
<gene>
    <name evidence="1" type="ORF">Pint_27753</name>
</gene>
<evidence type="ECO:0000313" key="2">
    <source>
        <dbReference type="Proteomes" id="UP001163603"/>
    </source>
</evidence>
<evidence type="ECO:0000313" key="1">
    <source>
        <dbReference type="EMBL" id="KAJ0041262.1"/>
    </source>
</evidence>
<organism evidence="1 2">
    <name type="scientific">Pistacia integerrima</name>
    <dbReference type="NCBI Taxonomy" id="434235"/>
    <lineage>
        <taxon>Eukaryota</taxon>
        <taxon>Viridiplantae</taxon>
        <taxon>Streptophyta</taxon>
        <taxon>Embryophyta</taxon>
        <taxon>Tracheophyta</taxon>
        <taxon>Spermatophyta</taxon>
        <taxon>Magnoliopsida</taxon>
        <taxon>eudicotyledons</taxon>
        <taxon>Gunneridae</taxon>
        <taxon>Pentapetalae</taxon>
        <taxon>rosids</taxon>
        <taxon>malvids</taxon>
        <taxon>Sapindales</taxon>
        <taxon>Anacardiaceae</taxon>
        <taxon>Pistacia</taxon>
    </lineage>
</organism>
<accession>A0ACC0YS67</accession>
<sequence>MEWIWDLYGRGKLVLGADERMYMDFDEREIECLMTVGLWCAHPDCNMRPSIRQAFQVLNFEAPLPNLPAKMPIPEYRVSTAKANASSSEPSISTSSLYVRR</sequence>
<protein>
    <submittedName>
        <fullName evidence="1">Uncharacterized protein</fullName>
    </submittedName>
</protein>
<reference evidence="2" key="1">
    <citation type="journal article" date="2023" name="G3 (Bethesda)">
        <title>Genome assembly and association tests identify interacting loci associated with vigor, precocity, and sex in interspecific pistachio rootstocks.</title>
        <authorList>
            <person name="Palmer W."/>
            <person name="Jacygrad E."/>
            <person name="Sagayaradj S."/>
            <person name="Cavanaugh K."/>
            <person name="Han R."/>
            <person name="Bertier L."/>
            <person name="Beede B."/>
            <person name="Kafkas S."/>
            <person name="Golino D."/>
            <person name="Preece J."/>
            <person name="Michelmore R."/>
        </authorList>
    </citation>
    <scope>NUCLEOTIDE SEQUENCE [LARGE SCALE GENOMIC DNA]</scope>
</reference>
<keyword evidence="2" id="KW-1185">Reference proteome</keyword>